<name>A0A0C1LIN7_9BACT</name>
<feature type="signal peptide" evidence="1">
    <location>
        <begin position="1"/>
        <end position="29"/>
    </location>
</feature>
<dbReference type="STRING" id="1349421.OI18_06510"/>
<sequence length="297" mass="32090">MKISQSTKSLLAAVLVSVTMLFTACQKNADKTAENEEVTLTKNSMEAEAQSEVLFDDVFNNVIGVNASVGIGGTGEFQSAAHSDQPGTAQATCFNVSMEYLDTQDTFPVKVTIDFGNGCTGRDGRVRKGKIITVYTGHLIWPGSVAETSFEGYYVNDIKVEGSHRIENKSSANVLSFETRVVQGKLTNAQGDYINWNRTRLITQVDGLGTPWVPGDDAFSVVGNGSGTVKKGDHTSEWTSTNLEPLIKRFNCRWIVKGKQAIQRNGGYQGVVDFGNGDCDNKAILVVNGVSAEITLK</sequence>
<proteinExistence type="predicted"/>
<dbReference type="OrthoDB" id="1114031at2"/>
<comment type="caution">
    <text evidence="2">The sequence shown here is derived from an EMBL/GenBank/DDBJ whole genome shotgun (WGS) entry which is preliminary data.</text>
</comment>
<dbReference type="PROSITE" id="PS51257">
    <property type="entry name" value="PROKAR_LIPOPROTEIN"/>
    <property type="match status" value="1"/>
</dbReference>
<feature type="chain" id="PRO_5002135671" description="Lipoprotein" evidence="1">
    <location>
        <begin position="30"/>
        <end position="297"/>
    </location>
</feature>
<dbReference type="RefSeq" id="WP_152616756.1">
    <property type="nucleotide sequence ID" value="NZ_JSVC01000007.1"/>
</dbReference>
<accession>A0A0C1LIN7</accession>
<evidence type="ECO:0008006" key="4">
    <source>
        <dbReference type="Google" id="ProtNLM"/>
    </source>
</evidence>
<protein>
    <recommendedName>
        <fullName evidence="4">Lipoprotein</fullName>
    </recommendedName>
</protein>
<keyword evidence="1" id="KW-0732">Signal</keyword>
<organism evidence="2 3">
    <name type="scientific">Flavihumibacter solisilvae</name>
    <dbReference type="NCBI Taxonomy" id="1349421"/>
    <lineage>
        <taxon>Bacteria</taxon>
        <taxon>Pseudomonadati</taxon>
        <taxon>Bacteroidota</taxon>
        <taxon>Chitinophagia</taxon>
        <taxon>Chitinophagales</taxon>
        <taxon>Chitinophagaceae</taxon>
        <taxon>Flavihumibacter</taxon>
    </lineage>
</organism>
<keyword evidence="3" id="KW-1185">Reference proteome</keyword>
<dbReference type="EMBL" id="JSVC01000007">
    <property type="protein sequence ID" value="KIC95268.1"/>
    <property type="molecule type" value="Genomic_DNA"/>
</dbReference>
<dbReference type="AlphaFoldDB" id="A0A0C1LIN7"/>
<evidence type="ECO:0000313" key="2">
    <source>
        <dbReference type="EMBL" id="KIC95268.1"/>
    </source>
</evidence>
<dbReference type="Proteomes" id="UP000031408">
    <property type="component" value="Unassembled WGS sequence"/>
</dbReference>
<gene>
    <name evidence="2" type="ORF">OI18_06510</name>
</gene>
<evidence type="ECO:0000313" key="3">
    <source>
        <dbReference type="Proteomes" id="UP000031408"/>
    </source>
</evidence>
<evidence type="ECO:0000256" key="1">
    <source>
        <dbReference type="SAM" id="SignalP"/>
    </source>
</evidence>
<reference evidence="2 3" key="1">
    <citation type="submission" date="2014-11" db="EMBL/GenBank/DDBJ databases">
        <title>Genome sequence of Flavihumibacter solisilvae 3-3.</title>
        <authorList>
            <person name="Zhou G."/>
            <person name="Li M."/>
            <person name="Wang G."/>
        </authorList>
    </citation>
    <scope>NUCLEOTIDE SEQUENCE [LARGE SCALE GENOMIC DNA]</scope>
    <source>
        <strain evidence="2 3">3-3</strain>
    </source>
</reference>